<evidence type="ECO:0000256" key="11">
    <source>
        <dbReference type="ARBA" id="ARBA00022989"/>
    </source>
</evidence>
<evidence type="ECO:0000259" key="17">
    <source>
        <dbReference type="PROSITE" id="PS50885"/>
    </source>
</evidence>
<evidence type="ECO:0000256" key="3">
    <source>
        <dbReference type="ARBA" id="ARBA00012438"/>
    </source>
</evidence>
<dbReference type="GO" id="GO:0000155">
    <property type="term" value="F:phosphorelay sensor kinase activity"/>
    <property type="evidence" value="ECO:0007669"/>
    <property type="project" value="InterPro"/>
</dbReference>
<feature type="transmembrane region" description="Helical" evidence="14">
    <location>
        <begin position="96"/>
        <end position="118"/>
    </location>
</feature>
<comment type="caution">
    <text evidence="18">The sequence shown here is derived from an EMBL/GenBank/DDBJ whole genome shotgun (WGS) entry which is preliminary data.</text>
</comment>
<dbReference type="Pfam" id="PF00512">
    <property type="entry name" value="HisKA"/>
    <property type="match status" value="1"/>
</dbReference>
<feature type="transmembrane region" description="Helical" evidence="14">
    <location>
        <begin position="51"/>
        <end position="76"/>
    </location>
</feature>
<evidence type="ECO:0000256" key="13">
    <source>
        <dbReference type="ARBA" id="ARBA00023136"/>
    </source>
</evidence>
<evidence type="ECO:0000256" key="5">
    <source>
        <dbReference type="ARBA" id="ARBA00022553"/>
    </source>
</evidence>
<dbReference type="InterPro" id="IPR005467">
    <property type="entry name" value="His_kinase_dom"/>
</dbReference>
<reference evidence="18 19" key="1">
    <citation type="submission" date="2020-08" db="EMBL/GenBank/DDBJ databases">
        <title>Acidobacteriota in marine sediments use diverse sulfur dissimilation pathways.</title>
        <authorList>
            <person name="Wasmund K."/>
        </authorList>
    </citation>
    <scope>NUCLEOTIDE SEQUENCE [LARGE SCALE GENOMIC DNA]</scope>
    <source>
        <strain evidence="18">MAG AM3-A</strain>
    </source>
</reference>
<feature type="transmembrane region" description="Helical" evidence="14">
    <location>
        <begin position="276"/>
        <end position="302"/>
    </location>
</feature>
<keyword evidence="13 14" id="KW-0472">Membrane</keyword>
<dbReference type="PANTHER" id="PTHR42878:SF7">
    <property type="entry name" value="SENSOR HISTIDINE KINASE GLRK"/>
    <property type="match status" value="1"/>
</dbReference>
<dbReference type="GO" id="GO:0005524">
    <property type="term" value="F:ATP binding"/>
    <property type="evidence" value="ECO:0007669"/>
    <property type="project" value="UniProtKB-KW"/>
</dbReference>
<dbReference type="SUPFAM" id="SSF55785">
    <property type="entry name" value="PYP-like sensor domain (PAS domain)"/>
    <property type="match status" value="1"/>
</dbReference>
<comment type="catalytic activity">
    <reaction evidence="1">
        <text>ATP + protein L-histidine = ADP + protein N-phospho-L-histidine.</text>
        <dbReference type="EC" id="2.7.13.3"/>
    </reaction>
</comment>
<evidence type="ECO:0000256" key="4">
    <source>
        <dbReference type="ARBA" id="ARBA00022475"/>
    </source>
</evidence>
<dbReference type="GO" id="GO:0005886">
    <property type="term" value="C:plasma membrane"/>
    <property type="evidence" value="ECO:0007669"/>
    <property type="project" value="UniProtKB-SubCell"/>
</dbReference>
<dbReference type="PRINTS" id="PR00344">
    <property type="entry name" value="BCTRLSENSOR"/>
</dbReference>
<comment type="subcellular location">
    <subcellularLocation>
        <location evidence="2">Cell membrane</location>
        <topology evidence="2">Multi-pass membrane protein</topology>
    </subcellularLocation>
</comment>
<evidence type="ECO:0000256" key="2">
    <source>
        <dbReference type="ARBA" id="ARBA00004651"/>
    </source>
</evidence>
<keyword evidence="5" id="KW-0597">Phosphoprotein</keyword>
<feature type="transmembrane region" description="Helical" evidence="14">
    <location>
        <begin position="17"/>
        <end position="36"/>
    </location>
</feature>
<evidence type="ECO:0000256" key="7">
    <source>
        <dbReference type="ARBA" id="ARBA00022692"/>
    </source>
</evidence>
<dbReference type="Pfam" id="PF00672">
    <property type="entry name" value="HAMP"/>
    <property type="match status" value="1"/>
</dbReference>
<feature type="domain" description="PAS" evidence="16">
    <location>
        <begin position="361"/>
        <end position="397"/>
    </location>
</feature>
<keyword evidence="4" id="KW-1003">Cell membrane</keyword>
<evidence type="ECO:0000256" key="8">
    <source>
        <dbReference type="ARBA" id="ARBA00022741"/>
    </source>
</evidence>
<keyword evidence="11 14" id="KW-1133">Transmembrane helix</keyword>
<dbReference type="Gene3D" id="6.10.340.10">
    <property type="match status" value="1"/>
</dbReference>
<dbReference type="SUPFAM" id="SSF158472">
    <property type="entry name" value="HAMP domain-like"/>
    <property type="match status" value="1"/>
</dbReference>
<organism evidence="18 19">
    <name type="scientific">Candidatus Sulfomarinibacter kjeldsenii</name>
    <dbReference type="NCBI Taxonomy" id="2885994"/>
    <lineage>
        <taxon>Bacteria</taxon>
        <taxon>Pseudomonadati</taxon>
        <taxon>Acidobacteriota</taxon>
        <taxon>Thermoanaerobaculia</taxon>
        <taxon>Thermoanaerobaculales</taxon>
        <taxon>Candidatus Sulfomarinibacteraceae</taxon>
        <taxon>Candidatus Sulfomarinibacter</taxon>
    </lineage>
</organism>
<dbReference type="InterPro" id="IPR004358">
    <property type="entry name" value="Sig_transdc_His_kin-like_C"/>
</dbReference>
<dbReference type="PROSITE" id="PS50109">
    <property type="entry name" value="HIS_KIN"/>
    <property type="match status" value="1"/>
</dbReference>
<accession>A0A8J6Y0C8</accession>
<evidence type="ECO:0000256" key="12">
    <source>
        <dbReference type="ARBA" id="ARBA00023012"/>
    </source>
</evidence>
<keyword evidence="10" id="KW-0067">ATP-binding</keyword>
<keyword evidence="8" id="KW-0547">Nucleotide-binding</keyword>
<dbReference type="SMART" id="SM00387">
    <property type="entry name" value="HATPase_c"/>
    <property type="match status" value="1"/>
</dbReference>
<dbReference type="GO" id="GO:0000156">
    <property type="term" value="F:phosphorelay response regulator activity"/>
    <property type="evidence" value="ECO:0007669"/>
    <property type="project" value="TreeGrafter"/>
</dbReference>
<keyword evidence="6" id="KW-0808">Transferase</keyword>
<evidence type="ECO:0000256" key="6">
    <source>
        <dbReference type="ARBA" id="ARBA00022679"/>
    </source>
</evidence>
<dbReference type="InterPro" id="IPR003594">
    <property type="entry name" value="HATPase_dom"/>
</dbReference>
<dbReference type="EMBL" id="JACXWA010000109">
    <property type="protein sequence ID" value="MBD3871028.1"/>
    <property type="molecule type" value="Genomic_DNA"/>
</dbReference>
<dbReference type="InterPro" id="IPR017232">
    <property type="entry name" value="NtrY"/>
</dbReference>
<dbReference type="CDD" id="cd00082">
    <property type="entry name" value="HisKA"/>
    <property type="match status" value="1"/>
</dbReference>
<dbReference type="GO" id="GO:0007234">
    <property type="term" value="P:osmosensory signaling via phosphorelay pathway"/>
    <property type="evidence" value="ECO:0007669"/>
    <property type="project" value="TreeGrafter"/>
</dbReference>
<sequence>MSRLGNAWRQHHRENRFLVGAFLFLMVLSVGAFYLLQRAQQTSPEELTNRLLLFILWYLDISLILILSFILLRNVVRLAVERRAGVLGSRFRTKLVLTYVGLTFVPVILIFLIATNLLQGSIDRWFSAPVETILRGGAEVTVQVRELIEDHLQRQAAVASEELGRRAGRQDLVRLQHLLGVDLVALYDGDDLEEMVADPRRIPASLPPLPWENLPPSGARADRWRGGLLLRAWSLTADDRRVVVGDMLPRELLLHLENAIAADAQFQEMKQKQGTIAATTVLVLLAITLLLLFATVWIGLYLSRRFTEPLLVVAGATQRVAEGDALEEVEVPASDEVAVLVNSFNAMVRRVRTTEAETLTSNQELTTLLATVPTGVLSVDTEGRHFRPNPAAAAMLGHLEWAHSWRPLHDLDQEGLKDLYRRLLPGKPADIRSEIDLDTGGETFRIDITSRPLPGGGRVVAMDDLTQLIQAQRQAAWSEVAQRIAHEIRNPLTPIRLAAERIQRRADGLDGELREIVTSGCEAIVAQVAGLKELVDAFQEYARMPTINPQPTDLGRILRELCSLYGGVREGLDVRAGLPENEIWAMVDPALLRQALVNLLDNAVWAIPGNGSIRIATYVRDRDVVIEVEDTGVGLPTEDTETLVEPFFSTKGRGSGVGLALVHRIVSDHGGTLELRSLKEGGARVRIVLDNALVPTEA</sequence>
<dbReference type="Gene3D" id="3.30.565.10">
    <property type="entry name" value="Histidine kinase-like ATPase, C-terminal domain"/>
    <property type="match status" value="1"/>
</dbReference>
<evidence type="ECO:0000259" key="15">
    <source>
        <dbReference type="PROSITE" id="PS50109"/>
    </source>
</evidence>
<feature type="domain" description="HAMP" evidence="17">
    <location>
        <begin position="304"/>
        <end position="356"/>
    </location>
</feature>
<keyword evidence="7 14" id="KW-0812">Transmembrane</keyword>
<dbReference type="CDD" id="cd06225">
    <property type="entry name" value="HAMP"/>
    <property type="match status" value="1"/>
</dbReference>
<dbReference type="AlphaFoldDB" id="A0A8J6Y0C8"/>
<dbReference type="InterPro" id="IPR036097">
    <property type="entry name" value="HisK_dim/P_sf"/>
</dbReference>
<dbReference type="InterPro" id="IPR003661">
    <property type="entry name" value="HisK_dim/P_dom"/>
</dbReference>
<dbReference type="SUPFAM" id="SSF47384">
    <property type="entry name" value="Homodimeric domain of signal transducing histidine kinase"/>
    <property type="match status" value="1"/>
</dbReference>
<dbReference type="Gene3D" id="3.30.450.20">
    <property type="entry name" value="PAS domain"/>
    <property type="match status" value="1"/>
</dbReference>
<dbReference type="InterPro" id="IPR045671">
    <property type="entry name" value="NtrY-like_N"/>
</dbReference>
<evidence type="ECO:0000256" key="10">
    <source>
        <dbReference type="ARBA" id="ARBA00022840"/>
    </source>
</evidence>
<dbReference type="InterPro" id="IPR000014">
    <property type="entry name" value="PAS"/>
</dbReference>
<dbReference type="GO" id="GO:0030295">
    <property type="term" value="F:protein kinase activator activity"/>
    <property type="evidence" value="ECO:0007669"/>
    <property type="project" value="TreeGrafter"/>
</dbReference>
<dbReference type="PANTHER" id="PTHR42878">
    <property type="entry name" value="TWO-COMPONENT HISTIDINE KINASE"/>
    <property type="match status" value="1"/>
</dbReference>
<evidence type="ECO:0000259" key="16">
    <source>
        <dbReference type="PROSITE" id="PS50112"/>
    </source>
</evidence>
<dbReference type="InterPro" id="IPR036890">
    <property type="entry name" value="HATPase_C_sf"/>
</dbReference>
<dbReference type="EC" id="2.7.13.3" evidence="3"/>
<keyword evidence="12" id="KW-0902">Two-component regulatory system</keyword>
<evidence type="ECO:0000256" key="1">
    <source>
        <dbReference type="ARBA" id="ARBA00000085"/>
    </source>
</evidence>
<dbReference type="SMART" id="SM00388">
    <property type="entry name" value="HisKA"/>
    <property type="match status" value="1"/>
</dbReference>
<dbReference type="PROSITE" id="PS50112">
    <property type="entry name" value="PAS"/>
    <property type="match status" value="1"/>
</dbReference>
<feature type="domain" description="Histidine kinase" evidence="15">
    <location>
        <begin position="483"/>
        <end position="693"/>
    </location>
</feature>
<dbReference type="InterPro" id="IPR035965">
    <property type="entry name" value="PAS-like_dom_sf"/>
</dbReference>
<proteinExistence type="predicted"/>
<evidence type="ECO:0000313" key="19">
    <source>
        <dbReference type="Proteomes" id="UP000598633"/>
    </source>
</evidence>
<evidence type="ECO:0000256" key="9">
    <source>
        <dbReference type="ARBA" id="ARBA00022777"/>
    </source>
</evidence>
<protein>
    <recommendedName>
        <fullName evidence="3">histidine kinase</fullName>
        <ecNumber evidence="3">2.7.13.3</ecNumber>
    </recommendedName>
</protein>
<name>A0A8J6Y0C8_9BACT</name>
<dbReference type="InterPro" id="IPR003660">
    <property type="entry name" value="HAMP_dom"/>
</dbReference>
<keyword evidence="9" id="KW-0418">Kinase</keyword>
<evidence type="ECO:0000313" key="18">
    <source>
        <dbReference type="EMBL" id="MBD3871028.1"/>
    </source>
</evidence>
<dbReference type="PROSITE" id="PS50885">
    <property type="entry name" value="HAMP"/>
    <property type="match status" value="1"/>
</dbReference>
<dbReference type="Pfam" id="PF02518">
    <property type="entry name" value="HATPase_c"/>
    <property type="match status" value="1"/>
</dbReference>
<dbReference type="Gene3D" id="1.10.287.130">
    <property type="match status" value="1"/>
</dbReference>
<gene>
    <name evidence="18" type="ORF">IFJ97_06675</name>
</gene>
<dbReference type="SMART" id="SM00304">
    <property type="entry name" value="HAMP"/>
    <property type="match status" value="1"/>
</dbReference>
<dbReference type="Proteomes" id="UP000598633">
    <property type="component" value="Unassembled WGS sequence"/>
</dbReference>
<dbReference type="SUPFAM" id="SSF55874">
    <property type="entry name" value="ATPase domain of HSP90 chaperone/DNA topoisomerase II/histidine kinase"/>
    <property type="match status" value="1"/>
</dbReference>
<evidence type="ECO:0000256" key="14">
    <source>
        <dbReference type="SAM" id="Phobius"/>
    </source>
</evidence>
<dbReference type="Pfam" id="PF19312">
    <property type="entry name" value="NtrY_N"/>
    <property type="match status" value="1"/>
</dbReference>
<dbReference type="PIRSF" id="PIRSF037532">
    <property type="entry name" value="STHK_NtrY"/>
    <property type="match status" value="1"/>
</dbReference>
<dbReference type="InterPro" id="IPR050351">
    <property type="entry name" value="BphY/WalK/GraS-like"/>
</dbReference>